<evidence type="ECO:0000313" key="1">
    <source>
        <dbReference type="EMBL" id="MPC47694.1"/>
    </source>
</evidence>
<keyword evidence="2" id="KW-1185">Reference proteome</keyword>
<name>A0A5B7FTK8_PORTR</name>
<protein>
    <submittedName>
        <fullName evidence="1">Uncharacterized protein</fullName>
    </submittedName>
</protein>
<sequence>MAYANFLYSAMADFYKEQQKIVYKTVHEMHNRQNAVAQSEETLELGVSYDGA</sequence>
<comment type="caution">
    <text evidence="1">The sequence shown here is derived from an EMBL/GenBank/DDBJ whole genome shotgun (WGS) entry which is preliminary data.</text>
</comment>
<dbReference type="Proteomes" id="UP000324222">
    <property type="component" value="Unassembled WGS sequence"/>
</dbReference>
<organism evidence="1 2">
    <name type="scientific">Portunus trituberculatus</name>
    <name type="common">Swimming crab</name>
    <name type="synonym">Neptunus trituberculatus</name>
    <dbReference type="NCBI Taxonomy" id="210409"/>
    <lineage>
        <taxon>Eukaryota</taxon>
        <taxon>Metazoa</taxon>
        <taxon>Ecdysozoa</taxon>
        <taxon>Arthropoda</taxon>
        <taxon>Crustacea</taxon>
        <taxon>Multicrustacea</taxon>
        <taxon>Malacostraca</taxon>
        <taxon>Eumalacostraca</taxon>
        <taxon>Eucarida</taxon>
        <taxon>Decapoda</taxon>
        <taxon>Pleocyemata</taxon>
        <taxon>Brachyura</taxon>
        <taxon>Eubrachyura</taxon>
        <taxon>Portunoidea</taxon>
        <taxon>Portunidae</taxon>
        <taxon>Portuninae</taxon>
        <taxon>Portunus</taxon>
    </lineage>
</organism>
<reference evidence="1 2" key="1">
    <citation type="submission" date="2019-05" db="EMBL/GenBank/DDBJ databases">
        <title>Another draft genome of Portunus trituberculatus and its Hox gene families provides insights of decapod evolution.</title>
        <authorList>
            <person name="Jeong J.-H."/>
            <person name="Song I."/>
            <person name="Kim S."/>
            <person name="Choi T."/>
            <person name="Kim D."/>
            <person name="Ryu S."/>
            <person name="Kim W."/>
        </authorList>
    </citation>
    <scope>NUCLEOTIDE SEQUENCE [LARGE SCALE GENOMIC DNA]</scope>
    <source>
        <tissue evidence="1">Muscle</tissue>
    </source>
</reference>
<accession>A0A5B7FTK8</accession>
<evidence type="ECO:0000313" key="2">
    <source>
        <dbReference type="Proteomes" id="UP000324222"/>
    </source>
</evidence>
<gene>
    <name evidence="1" type="ORF">E2C01_041448</name>
</gene>
<dbReference type="EMBL" id="VSRR010007877">
    <property type="protein sequence ID" value="MPC47694.1"/>
    <property type="molecule type" value="Genomic_DNA"/>
</dbReference>
<dbReference type="AlphaFoldDB" id="A0A5B7FTK8"/>
<proteinExistence type="predicted"/>